<dbReference type="CDD" id="cd09971">
    <property type="entry name" value="SdiA-regulated"/>
    <property type="match status" value="1"/>
</dbReference>
<dbReference type="InterPro" id="IPR009722">
    <property type="entry name" value="YjiK/CarP"/>
</dbReference>
<keyword evidence="3" id="KW-0472">Membrane</keyword>
<dbReference type="Pfam" id="PF06977">
    <property type="entry name" value="SdiA-regulated"/>
    <property type="match status" value="1"/>
</dbReference>
<dbReference type="GO" id="GO:0005886">
    <property type="term" value="C:plasma membrane"/>
    <property type="evidence" value="ECO:0007669"/>
    <property type="project" value="UniProtKB-SubCell"/>
</dbReference>
<dbReference type="Proteomes" id="UP000477739">
    <property type="component" value="Unassembled WGS sequence"/>
</dbReference>
<evidence type="ECO:0000256" key="2">
    <source>
        <dbReference type="ARBA" id="ARBA00022475"/>
    </source>
</evidence>
<name>A0A6L6ITF1_9ENTR</name>
<evidence type="ECO:0000313" key="4">
    <source>
        <dbReference type="EMBL" id="MTH48656.1"/>
    </source>
</evidence>
<dbReference type="AlphaFoldDB" id="A0A6L6ITF1"/>
<protein>
    <recommendedName>
        <fullName evidence="6">YjiK family protein</fullName>
    </recommendedName>
</protein>
<proteinExistence type="predicted"/>
<comment type="caution">
    <text evidence="4">The sequence shown here is derived from an EMBL/GenBank/DDBJ whole genome shotgun (WGS) entry which is preliminary data.</text>
</comment>
<dbReference type="SUPFAM" id="SSF50956">
    <property type="entry name" value="Thermostable phytase (3-phytase)"/>
    <property type="match status" value="1"/>
</dbReference>
<evidence type="ECO:0000256" key="1">
    <source>
        <dbReference type="ARBA" id="ARBA00004162"/>
    </source>
</evidence>
<accession>A0A6L6ITF1</accession>
<dbReference type="EMBL" id="WMJZ01000049">
    <property type="protein sequence ID" value="MTH48656.1"/>
    <property type="molecule type" value="Genomic_DNA"/>
</dbReference>
<keyword evidence="5" id="KW-1185">Reference proteome</keyword>
<gene>
    <name evidence="4" type="ORF">GJV78_20890</name>
</gene>
<evidence type="ECO:0008006" key="6">
    <source>
        <dbReference type="Google" id="ProtNLM"/>
    </source>
</evidence>
<sequence length="279" mass="31051">MAAILLIVICAAACGLRYIFTRLDDGSPDERHSTLRDFRATIDGVPISGIKNNISSLTWSETSNTLFATLNKPPSIVEITKTGELLRTIPLNFVHDVETIEHIHDNTFVISDESDYAIYVINVGENAKINIIKKLTIALQKTPTNSGFEGLAWSPVDKTFWFFQEKKPIDIYRVTGLLQGDDLRIVNDKTLQGRLNVRDISGAEFNPQYKTLLILSHESRVLKEVTPSGREMGSMSLTAGSHGLGQDVPQAEGVAVDDEGTLFIVSEPNLFYRFQRTPR</sequence>
<dbReference type="OrthoDB" id="6080098at2"/>
<evidence type="ECO:0000313" key="5">
    <source>
        <dbReference type="Proteomes" id="UP000477739"/>
    </source>
</evidence>
<reference evidence="4 5" key="1">
    <citation type="submission" date="2019-11" db="EMBL/GenBank/DDBJ databases">
        <title>Escherichia alba sp. nov. isolated from the gut of plastic-eating superworms Zophobas atratus.</title>
        <authorList>
            <person name="Yang Y."/>
        </authorList>
    </citation>
    <scope>NUCLEOTIDE SEQUENCE [LARGE SCALE GENOMIC DNA]</scope>
    <source>
        <strain evidence="5">BIT-B35</strain>
    </source>
</reference>
<comment type="subcellular location">
    <subcellularLocation>
        <location evidence="1">Cell membrane</location>
        <topology evidence="1">Single-pass membrane protein</topology>
    </subcellularLocation>
</comment>
<evidence type="ECO:0000256" key="3">
    <source>
        <dbReference type="ARBA" id="ARBA00023136"/>
    </source>
</evidence>
<keyword evidence="2" id="KW-1003">Cell membrane</keyword>
<organism evidence="4 5">
    <name type="scientific">Intestinirhabdus alba</name>
    <dbReference type="NCBI Taxonomy" id="2899544"/>
    <lineage>
        <taxon>Bacteria</taxon>
        <taxon>Pseudomonadati</taxon>
        <taxon>Pseudomonadota</taxon>
        <taxon>Gammaproteobacteria</taxon>
        <taxon>Enterobacterales</taxon>
        <taxon>Enterobacteriaceae</taxon>
        <taxon>Intestinirhabdus</taxon>
    </lineage>
</organism>